<proteinExistence type="predicted"/>
<accession>A0ABY7H1W8</accession>
<keyword evidence="3" id="KW-1185">Reference proteome</keyword>
<feature type="compositionally biased region" description="Low complexity" evidence="1">
    <location>
        <begin position="27"/>
        <end position="46"/>
    </location>
</feature>
<dbReference type="Proteomes" id="UP001164459">
    <property type="component" value="Chromosome"/>
</dbReference>
<organism evidence="2 3">
    <name type="scientific">Nannocystis punicea</name>
    <dbReference type="NCBI Taxonomy" id="2995304"/>
    <lineage>
        <taxon>Bacteria</taxon>
        <taxon>Pseudomonadati</taxon>
        <taxon>Myxococcota</taxon>
        <taxon>Polyangia</taxon>
        <taxon>Nannocystales</taxon>
        <taxon>Nannocystaceae</taxon>
        <taxon>Nannocystis</taxon>
    </lineage>
</organism>
<name>A0ABY7H1W8_9BACT</name>
<reference evidence="2" key="1">
    <citation type="submission" date="2022-11" db="EMBL/GenBank/DDBJ databases">
        <title>Minimal conservation of predation-associated metabolite biosynthetic gene clusters underscores biosynthetic potential of Myxococcota including descriptions for ten novel species: Archangium lansinium sp. nov., Myxococcus landrumus sp. nov., Nannocystis bai.</title>
        <authorList>
            <person name="Ahearne A."/>
            <person name="Stevens C."/>
            <person name="Dowd S."/>
        </authorList>
    </citation>
    <scope>NUCLEOTIDE SEQUENCE</scope>
    <source>
        <strain evidence="2">Fl3</strain>
    </source>
</reference>
<sequence length="711" mass="76397">MRSYSTLWSAVLATGLVAAGCRPKPETTTASPTATTTAPAATSRRTSPPPAVAPAQAPIDLLPERTGVVVSAASVRHLLRVVDVGALIGTYRPYYEQAGAYLEQTFGHNLLDPARWPEIGIDPERPIGVALLDAGSASSCYFISLTDPSRFRAFLDRVGAKLGGSLESVYEDRGIVLAHESGVRNQLVLRDDFAFLVLVGNPKLAPYDFARELASVDPARGLTASPRWQQAMGRGAGRDVVAFIDVGGMVRGEIDAARRFADQVAPSWAEQELQRLREQGAAAEEIARWEQVAAEERASQKQRRESRRRELELWGAVFGQVGPIALELSLAPEAITGTARAQMPETALLRRVVTAGAGPPVAITAASERVLFGTGGKLDLSEGSAGLDSLLRAVGKSMDELFVELQAKLGGDPRGALEMLDGTVSFALTAKDMDAMARGGGKEELGFNLALGFKDPVMAAALVGVTMAKIPSSPLGLAGLKVKRGKSRGHVVTVPAWRDVHVALIGSTLTISTDPKFAQQVEHGPARVWEPRLAALAPVVTAPGAAATLLLDHTLLLGMFMVRRHYEGGRYKPSQNQPYWRFPSLAHEALDKVPQSAAYKARLKEWQRLDAKIERAEKAQERRRSELALAAADSLGAMAISLHETPDGLMTEGGQYFGPGGLARTIERVVEGFSTVGTDYSVHEERGRVEQELQEIRVRDIERALGVRAGE</sequence>
<protein>
    <submittedName>
        <fullName evidence="2">Uncharacterized protein</fullName>
    </submittedName>
</protein>
<dbReference type="RefSeq" id="WP_269035579.1">
    <property type="nucleotide sequence ID" value="NZ_CP114040.1"/>
</dbReference>
<feature type="region of interest" description="Disordered" evidence="1">
    <location>
        <begin position="21"/>
        <end position="53"/>
    </location>
</feature>
<evidence type="ECO:0000313" key="3">
    <source>
        <dbReference type="Proteomes" id="UP001164459"/>
    </source>
</evidence>
<evidence type="ECO:0000256" key="1">
    <source>
        <dbReference type="SAM" id="MobiDB-lite"/>
    </source>
</evidence>
<gene>
    <name evidence="2" type="ORF">O0S08_44390</name>
</gene>
<evidence type="ECO:0000313" key="2">
    <source>
        <dbReference type="EMBL" id="WAS93251.1"/>
    </source>
</evidence>
<dbReference type="PROSITE" id="PS51257">
    <property type="entry name" value="PROKAR_LIPOPROTEIN"/>
    <property type="match status" value="1"/>
</dbReference>
<dbReference type="EMBL" id="CP114040">
    <property type="protein sequence ID" value="WAS93251.1"/>
    <property type="molecule type" value="Genomic_DNA"/>
</dbReference>